<name>A0A146K1L0_9EUKA</name>
<organism evidence="1">
    <name type="scientific">Trepomonas sp. PC1</name>
    <dbReference type="NCBI Taxonomy" id="1076344"/>
    <lineage>
        <taxon>Eukaryota</taxon>
        <taxon>Metamonada</taxon>
        <taxon>Diplomonadida</taxon>
        <taxon>Hexamitidae</taxon>
        <taxon>Hexamitinae</taxon>
        <taxon>Trepomonas</taxon>
    </lineage>
</organism>
<sequence length="334" mass="38273">SVQINNLPATISRSKMSTILQFLGIDTIDSENIEMKPYEYNGQMMQKAKISSNSVEQLDKIKNTVKEQKIQLTQGITMKMAYEKKVKEKPVQKGNTQQQQDLIKNSDSICIIDFEAFTSSPLIVSEIGMVRIQQNRIVAQLHTFFEPAEQNVDQMTGAYFTKKNITRIPLPIDPEFAQLKPIIRPKQFQDFLSFLVKFQTLSSTELQNLKSPLIQIFSPFEKALTPILAAKGVEMERKVIAKWKLPFQVFEIADVCALKSKQMNLNQIHSNRKFFYCEFHSQLPKELKTVLLKGKQQNAHCALDDCVFLAKQFCGVEIEVEADVETKQKVEKEN</sequence>
<proteinExistence type="predicted"/>
<reference evidence="1" key="1">
    <citation type="submission" date="2015-07" db="EMBL/GenBank/DDBJ databases">
        <title>Adaptation to a free-living lifestyle via gene acquisitions in the diplomonad Trepomonas sp. PC1.</title>
        <authorList>
            <person name="Xu F."/>
            <person name="Jerlstrom-Hultqvist J."/>
            <person name="Kolisko M."/>
            <person name="Simpson A.G.B."/>
            <person name="Roger A.J."/>
            <person name="Svard S.G."/>
            <person name="Andersson J.O."/>
        </authorList>
    </citation>
    <scope>NUCLEOTIDE SEQUENCE</scope>
    <source>
        <strain evidence="1">PC1</strain>
    </source>
</reference>
<dbReference type="GO" id="GO:0003676">
    <property type="term" value="F:nucleic acid binding"/>
    <property type="evidence" value="ECO:0007669"/>
    <property type="project" value="InterPro"/>
</dbReference>
<feature type="non-terminal residue" evidence="1">
    <location>
        <position position="334"/>
    </location>
</feature>
<dbReference type="AlphaFoldDB" id="A0A146K1L0"/>
<accession>A0A146K1L0</accession>
<dbReference type="Gene3D" id="3.30.420.10">
    <property type="entry name" value="Ribonuclease H-like superfamily/Ribonuclease H"/>
    <property type="match status" value="1"/>
</dbReference>
<dbReference type="SUPFAM" id="SSF53098">
    <property type="entry name" value="Ribonuclease H-like"/>
    <property type="match status" value="1"/>
</dbReference>
<feature type="non-terminal residue" evidence="1">
    <location>
        <position position="1"/>
    </location>
</feature>
<dbReference type="InterPro" id="IPR036397">
    <property type="entry name" value="RNaseH_sf"/>
</dbReference>
<evidence type="ECO:0000313" key="1">
    <source>
        <dbReference type="EMBL" id="JAP90772.1"/>
    </source>
</evidence>
<gene>
    <name evidence="1" type="ORF">TPC1_17833</name>
</gene>
<dbReference type="EMBL" id="GDID01005834">
    <property type="protein sequence ID" value="JAP90772.1"/>
    <property type="molecule type" value="Transcribed_RNA"/>
</dbReference>
<evidence type="ECO:0008006" key="2">
    <source>
        <dbReference type="Google" id="ProtNLM"/>
    </source>
</evidence>
<dbReference type="InterPro" id="IPR012337">
    <property type="entry name" value="RNaseH-like_sf"/>
</dbReference>
<protein>
    <recommendedName>
        <fullName evidence="2">Exonuclease family protein</fullName>
    </recommendedName>
</protein>